<dbReference type="KEGG" id="hvg:123429074"/>
<dbReference type="RefSeq" id="XP_044969070.1">
    <property type="nucleotide sequence ID" value="XM_045113135.1"/>
</dbReference>
<reference evidence="3" key="2">
    <citation type="submission" date="2020-10" db="EMBL/GenBank/DDBJ databases">
        <authorList>
            <person name="Scholz U."/>
            <person name="Mascher M."/>
            <person name="Fiebig A."/>
        </authorList>
    </citation>
    <scope>NUCLEOTIDE SEQUENCE [LARGE SCALE GENOMIC DNA]</scope>
    <source>
        <strain evidence="3">cv. Morex</strain>
    </source>
</reference>
<dbReference type="Gramene" id="HORVU.MOREX.r2.2HG0080950.1">
    <property type="protein sequence ID" value="HORVU.MOREX.r2.2HG0080950.1.CDS.1"/>
    <property type="gene ID" value="HORVU.MOREX.r2.2HG0080950"/>
</dbReference>
<keyword evidence="1" id="KW-0812">Transmembrane</keyword>
<dbReference type="SMR" id="A0A8I6WZR9"/>
<evidence type="ECO:0000313" key="4">
    <source>
        <dbReference type="Proteomes" id="UP000011116"/>
    </source>
</evidence>
<evidence type="ECO:0000313" key="3">
    <source>
        <dbReference type="EnsemblPlants" id="HORVU.MOREX.r3.2HG0098100.1.CDS1"/>
    </source>
</evidence>
<reference evidence="3" key="3">
    <citation type="submission" date="2022-01" db="UniProtKB">
        <authorList>
            <consortium name="EnsemblPlants"/>
        </authorList>
    </citation>
    <scope>IDENTIFICATION</scope>
    <source>
        <strain evidence="3">subsp. vulgare</strain>
    </source>
</reference>
<dbReference type="InterPro" id="IPR025315">
    <property type="entry name" value="DUF4220"/>
</dbReference>
<keyword evidence="1" id="KW-0472">Membrane</keyword>
<feature type="transmembrane region" description="Helical" evidence="1">
    <location>
        <begin position="269"/>
        <end position="288"/>
    </location>
</feature>
<keyword evidence="4" id="KW-1185">Reference proteome</keyword>
<dbReference type="PANTHER" id="PTHR31325">
    <property type="entry name" value="OS01G0798800 PROTEIN-RELATED"/>
    <property type="match status" value="1"/>
</dbReference>
<feature type="transmembrane region" description="Helical" evidence="1">
    <location>
        <begin position="110"/>
        <end position="128"/>
    </location>
</feature>
<dbReference type="GeneID" id="123429074"/>
<accession>A0A8I6WZR9</accession>
<name>A0A8I6WZR9_HORVV</name>
<feature type="domain" description="DUF4220" evidence="2">
    <location>
        <begin position="49"/>
        <end position="341"/>
    </location>
</feature>
<evidence type="ECO:0000259" key="2">
    <source>
        <dbReference type="Pfam" id="PF13968"/>
    </source>
</evidence>
<sequence length="347" mass="39073">MDGGPLGFWNDWASQIGVLLSLFFQVILHIFANVRRRDGGSFWLRSPLWVAYQLSDSTATYAAGQLLFSGATKDHHLIAFWVPFLLLHLGGPDNITAYALEDSKLWGRHLLSLVVQFLAAGYVLYRHIIGSGTLLMAAAGLISVVGAVKYAERTWALRSAKFSNLQSSLKVRENDMHHQQFYTEYQDWYNDGDLALHHAHSLFHICKRGIVDCVIVRDDPDSLDSLDIKIIQGLSEDREHMWRVMEMELSLMYDILYTKASVAHSWPGYCIRVIAPPAIATSLVLFQLSSKDDYSLVDVYITYTLLGGALVLETKSLLVALGSSWVFAFLCATQWDWLRHSVLCAGR</sequence>
<dbReference type="OrthoDB" id="1189310at2759"/>
<dbReference type="Gramene" id="HORVU.MOREX.r3.2HG0098100.1">
    <property type="protein sequence ID" value="HORVU.MOREX.r3.2HG0098100.1.CDS1"/>
    <property type="gene ID" value="HORVU.MOREX.r3.2HG0098100"/>
</dbReference>
<protein>
    <recommendedName>
        <fullName evidence="2">DUF4220 domain-containing protein</fullName>
    </recommendedName>
</protein>
<dbReference type="Pfam" id="PF13968">
    <property type="entry name" value="DUF4220"/>
    <property type="match status" value="1"/>
</dbReference>
<reference evidence="4" key="1">
    <citation type="journal article" date="2012" name="Nature">
        <title>A physical, genetic and functional sequence assembly of the barley genome.</title>
        <authorList>
            <consortium name="The International Barley Genome Sequencing Consortium"/>
            <person name="Mayer K.F."/>
            <person name="Waugh R."/>
            <person name="Brown J.W."/>
            <person name="Schulman A."/>
            <person name="Langridge P."/>
            <person name="Platzer M."/>
            <person name="Fincher G.B."/>
            <person name="Muehlbauer G.J."/>
            <person name="Sato K."/>
            <person name="Close T.J."/>
            <person name="Wise R.P."/>
            <person name="Stein N."/>
        </authorList>
    </citation>
    <scope>NUCLEOTIDE SEQUENCE [LARGE SCALE GENOMIC DNA]</scope>
    <source>
        <strain evidence="4">cv. Morex</strain>
    </source>
</reference>
<gene>
    <name evidence="3" type="primary">LOC123429074</name>
</gene>
<feature type="transmembrane region" description="Helical" evidence="1">
    <location>
        <begin position="134"/>
        <end position="151"/>
    </location>
</feature>
<dbReference type="EnsemblPlants" id="HORVU.MOREX.r3.2HG0098100.1">
    <property type="protein sequence ID" value="HORVU.MOREX.r3.2HG0098100.1.CDS1"/>
    <property type="gene ID" value="HORVU.MOREX.r3.2HG0098100"/>
</dbReference>
<evidence type="ECO:0000256" key="1">
    <source>
        <dbReference type="SAM" id="Phobius"/>
    </source>
</evidence>
<organism evidence="3 4">
    <name type="scientific">Hordeum vulgare subsp. vulgare</name>
    <name type="common">Domesticated barley</name>
    <dbReference type="NCBI Taxonomy" id="112509"/>
    <lineage>
        <taxon>Eukaryota</taxon>
        <taxon>Viridiplantae</taxon>
        <taxon>Streptophyta</taxon>
        <taxon>Embryophyta</taxon>
        <taxon>Tracheophyta</taxon>
        <taxon>Spermatophyta</taxon>
        <taxon>Magnoliopsida</taxon>
        <taxon>Liliopsida</taxon>
        <taxon>Poales</taxon>
        <taxon>Poaceae</taxon>
        <taxon>BOP clade</taxon>
        <taxon>Pooideae</taxon>
        <taxon>Triticodae</taxon>
        <taxon>Triticeae</taxon>
        <taxon>Hordeinae</taxon>
        <taxon>Hordeum</taxon>
    </lineage>
</organism>
<feature type="transmembrane region" description="Helical" evidence="1">
    <location>
        <begin position="12"/>
        <end position="32"/>
    </location>
</feature>
<dbReference type="Proteomes" id="UP000011116">
    <property type="component" value="Chromosome 2H"/>
</dbReference>
<proteinExistence type="predicted"/>
<keyword evidence="1" id="KW-1133">Transmembrane helix</keyword>
<dbReference type="AlphaFoldDB" id="A0A8I6WZR9"/>